<keyword evidence="4" id="KW-1185">Reference proteome</keyword>
<keyword evidence="3" id="KW-0255">Endonuclease</keyword>
<comment type="caution">
    <text evidence="3">The sequence shown here is derived from an EMBL/GenBank/DDBJ whole genome shotgun (WGS) entry which is preliminary data.</text>
</comment>
<sequence length="155" mass="16858">MIGGPWRGTAIVSAVPAGKSRRVRYARRRKRRMAAVEHDLSGEQWQALVTAWAGCAYCGTTGVALQRDCVLPISRGGRYTLDNIAPACASCNASKCNDEVTGWLRRKRLDERAFLERHAVIQAALVLRFGAEPDAAEPAAPEPGSRTSKTRPSPL</sequence>
<feature type="region of interest" description="Disordered" evidence="1">
    <location>
        <begin position="134"/>
        <end position="155"/>
    </location>
</feature>
<dbReference type="SMART" id="SM00507">
    <property type="entry name" value="HNHc"/>
    <property type="match status" value="1"/>
</dbReference>
<keyword evidence="3" id="KW-0540">Nuclease</keyword>
<dbReference type="Proteomes" id="UP000315677">
    <property type="component" value="Unassembled WGS sequence"/>
</dbReference>
<feature type="domain" description="HNH nuclease" evidence="2">
    <location>
        <begin position="43"/>
        <end position="93"/>
    </location>
</feature>
<feature type="compositionally biased region" description="Low complexity" evidence="1">
    <location>
        <begin position="134"/>
        <end position="143"/>
    </location>
</feature>
<organism evidence="3 4">
    <name type="scientific">Pseudonocardia kunmingensis</name>
    <dbReference type="NCBI Taxonomy" id="630975"/>
    <lineage>
        <taxon>Bacteria</taxon>
        <taxon>Bacillati</taxon>
        <taxon>Actinomycetota</taxon>
        <taxon>Actinomycetes</taxon>
        <taxon>Pseudonocardiales</taxon>
        <taxon>Pseudonocardiaceae</taxon>
        <taxon>Pseudonocardia</taxon>
    </lineage>
</organism>
<evidence type="ECO:0000313" key="4">
    <source>
        <dbReference type="Proteomes" id="UP000315677"/>
    </source>
</evidence>
<dbReference type="Pfam" id="PF01844">
    <property type="entry name" value="HNH"/>
    <property type="match status" value="1"/>
</dbReference>
<feature type="compositionally biased region" description="Polar residues" evidence="1">
    <location>
        <begin position="145"/>
        <end position="155"/>
    </location>
</feature>
<dbReference type="EMBL" id="VFPA01000001">
    <property type="protein sequence ID" value="TQM15624.1"/>
    <property type="molecule type" value="Genomic_DNA"/>
</dbReference>
<proteinExistence type="predicted"/>
<name>A0A543E214_9PSEU</name>
<dbReference type="GO" id="GO:0004519">
    <property type="term" value="F:endonuclease activity"/>
    <property type="evidence" value="ECO:0007669"/>
    <property type="project" value="UniProtKB-KW"/>
</dbReference>
<evidence type="ECO:0000259" key="2">
    <source>
        <dbReference type="SMART" id="SM00507"/>
    </source>
</evidence>
<gene>
    <name evidence="3" type="ORF">FB558_2414</name>
</gene>
<dbReference type="Gene3D" id="1.10.30.50">
    <property type="match status" value="1"/>
</dbReference>
<dbReference type="InterPro" id="IPR003615">
    <property type="entry name" value="HNH_nuc"/>
</dbReference>
<dbReference type="AlphaFoldDB" id="A0A543E214"/>
<dbReference type="CDD" id="cd00085">
    <property type="entry name" value="HNHc"/>
    <property type="match status" value="1"/>
</dbReference>
<accession>A0A543E214</accession>
<dbReference type="InterPro" id="IPR002711">
    <property type="entry name" value="HNH"/>
</dbReference>
<evidence type="ECO:0000256" key="1">
    <source>
        <dbReference type="SAM" id="MobiDB-lite"/>
    </source>
</evidence>
<evidence type="ECO:0000313" key="3">
    <source>
        <dbReference type="EMBL" id="TQM15624.1"/>
    </source>
</evidence>
<dbReference type="GO" id="GO:0003676">
    <property type="term" value="F:nucleic acid binding"/>
    <property type="evidence" value="ECO:0007669"/>
    <property type="project" value="InterPro"/>
</dbReference>
<keyword evidence="3" id="KW-0378">Hydrolase</keyword>
<reference evidence="3 4" key="1">
    <citation type="submission" date="2019-06" db="EMBL/GenBank/DDBJ databases">
        <title>Sequencing the genomes of 1000 actinobacteria strains.</title>
        <authorList>
            <person name="Klenk H.-P."/>
        </authorList>
    </citation>
    <scope>NUCLEOTIDE SEQUENCE [LARGE SCALE GENOMIC DNA]</scope>
    <source>
        <strain evidence="3 4">DSM 45301</strain>
    </source>
</reference>
<dbReference type="GO" id="GO:0008270">
    <property type="term" value="F:zinc ion binding"/>
    <property type="evidence" value="ECO:0007669"/>
    <property type="project" value="InterPro"/>
</dbReference>
<protein>
    <submittedName>
        <fullName evidence="3">HNH endonuclease</fullName>
    </submittedName>
</protein>